<accession>A0A6G9I9B4</accession>
<evidence type="ECO:0000313" key="6">
    <source>
        <dbReference type="Proteomes" id="UP000501168"/>
    </source>
</evidence>
<evidence type="ECO:0000256" key="1">
    <source>
        <dbReference type="ARBA" id="ARBA00023015"/>
    </source>
</evidence>
<dbReference type="Pfam" id="PF12833">
    <property type="entry name" value="HTH_18"/>
    <property type="match status" value="1"/>
</dbReference>
<gene>
    <name evidence="5" type="ORF">IPMB12_03435</name>
</gene>
<dbReference type="InterPro" id="IPR009057">
    <property type="entry name" value="Homeodomain-like_sf"/>
</dbReference>
<dbReference type="PANTHER" id="PTHR43280:SF2">
    <property type="entry name" value="HTH-TYPE TRANSCRIPTIONAL REGULATOR EXSA"/>
    <property type="match status" value="1"/>
</dbReference>
<dbReference type="InterPro" id="IPR018060">
    <property type="entry name" value="HTH_AraC"/>
</dbReference>
<dbReference type="PROSITE" id="PS01124">
    <property type="entry name" value="HTH_ARAC_FAMILY_2"/>
    <property type="match status" value="1"/>
</dbReference>
<sequence>MAQWQDKSVASEFAHVLPDGCQDLIVCVKPGERPEWFISDLSDSAYIVKSESGQWFMGARLHPGALISSEALLKTMESKSSFDHQDMLENISYFVTYNQNVTEALTSLSQKSSLKQIVTHLGVSERTLQRLMMKYTKRSPQYWQALARIRQSARLVVNSDMTLIDIASESGFSDQAHFNREFKRWFSTSPGQFRQHTILNQFINDSGYN</sequence>
<dbReference type="InParanoid" id="A0A6G9I9B4"/>
<name>A0A6G9I9B4_9GAMM</name>
<dbReference type="KEGG" id="orb:IPMB12_03435"/>
<dbReference type="PANTHER" id="PTHR43280">
    <property type="entry name" value="ARAC-FAMILY TRANSCRIPTIONAL REGULATOR"/>
    <property type="match status" value="1"/>
</dbReference>
<dbReference type="RefSeq" id="WP_166914976.1">
    <property type="nucleotide sequence ID" value="NZ_CP050253.1"/>
</dbReference>
<evidence type="ECO:0000259" key="4">
    <source>
        <dbReference type="PROSITE" id="PS01124"/>
    </source>
</evidence>
<proteinExistence type="predicted"/>
<keyword evidence="1" id="KW-0805">Transcription regulation</keyword>
<evidence type="ECO:0000256" key="2">
    <source>
        <dbReference type="ARBA" id="ARBA00023125"/>
    </source>
</evidence>
<dbReference type="PRINTS" id="PR00032">
    <property type="entry name" value="HTHARAC"/>
</dbReference>
<dbReference type="Proteomes" id="UP000501168">
    <property type="component" value="Chromosome"/>
</dbReference>
<protein>
    <submittedName>
        <fullName evidence="5">Helix-turn-helix transcriptional regulator</fullName>
    </submittedName>
</protein>
<keyword evidence="3" id="KW-0804">Transcription</keyword>
<evidence type="ECO:0000313" key="5">
    <source>
        <dbReference type="EMBL" id="QIQ20815.1"/>
    </source>
</evidence>
<reference evidence="5 6" key="1">
    <citation type="submission" date="2020-03" db="EMBL/GenBank/DDBJ databases">
        <title>Complete genome sequence of Orbus sp. IPMB12 (BCRC 80908).</title>
        <authorList>
            <person name="Lo W.-S."/>
            <person name="Chang T.-H."/>
            <person name="Kuo C.-H."/>
        </authorList>
    </citation>
    <scope>NUCLEOTIDE SEQUENCE [LARGE SCALE GENOMIC DNA]</scope>
    <source>
        <strain evidence="5 6">IPMB12</strain>
    </source>
</reference>
<dbReference type="GO" id="GO:0003700">
    <property type="term" value="F:DNA-binding transcription factor activity"/>
    <property type="evidence" value="ECO:0007669"/>
    <property type="project" value="InterPro"/>
</dbReference>
<keyword evidence="6" id="KW-1185">Reference proteome</keyword>
<feature type="domain" description="HTH araC/xylS-type" evidence="4">
    <location>
        <begin position="98"/>
        <end position="196"/>
    </location>
</feature>
<dbReference type="InterPro" id="IPR018062">
    <property type="entry name" value="HTH_AraC-typ_CS"/>
</dbReference>
<dbReference type="SUPFAM" id="SSF46689">
    <property type="entry name" value="Homeodomain-like"/>
    <property type="match status" value="1"/>
</dbReference>
<dbReference type="SMART" id="SM00342">
    <property type="entry name" value="HTH_ARAC"/>
    <property type="match status" value="1"/>
</dbReference>
<evidence type="ECO:0000256" key="3">
    <source>
        <dbReference type="ARBA" id="ARBA00023163"/>
    </source>
</evidence>
<dbReference type="AlphaFoldDB" id="A0A6G9I9B4"/>
<keyword evidence="2" id="KW-0238">DNA-binding</keyword>
<organism evidence="5 6">
    <name type="scientific">Zophobihabitans entericus</name>
    <dbReference type="NCBI Taxonomy" id="1635327"/>
    <lineage>
        <taxon>Bacteria</taxon>
        <taxon>Pseudomonadati</taxon>
        <taxon>Pseudomonadota</taxon>
        <taxon>Gammaproteobacteria</taxon>
        <taxon>Orbales</taxon>
        <taxon>Orbaceae</taxon>
        <taxon>Zophobihabitans</taxon>
    </lineage>
</organism>
<dbReference type="InterPro" id="IPR020449">
    <property type="entry name" value="Tscrpt_reg_AraC-type_HTH"/>
</dbReference>
<dbReference type="EMBL" id="CP050253">
    <property type="protein sequence ID" value="QIQ20815.1"/>
    <property type="molecule type" value="Genomic_DNA"/>
</dbReference>
<dbReference type="Gene3D" id="1.10.10.60">
    <property type="entry name" value="Homeodomain-like"/>
    <property type="match status" value="1"/>
</dbReference>
<dbReference type="PROSITE" id="PS00041">
    <property type="entry name" value="HTH_ARAC_FAMILY_1"/>
    <property type="match status" value="1"/>
</dbReference>
<dbReference type="GO" id="GO:0043565">
    <property type="term" value="F:sequence-specific DNA binding"/>
    <property type="evidence" value="ECO:0007669"/>
    <property type="project" value="InterPro"/>
</dbReference>